<protein>
    <submittedName>
        <fullName evidence="5">Putative salivary toxin-like peptide</fullName>
    </submittedName>
</protein>
<dbReference type="InterPro" id="IPR011696">
    <property type="entry name" value="Huwentoxin-1"/>
</dbReference>
<comment type="subcellular location">
    <subcellularLocation>
        <location evidence="1">Secreted</location>
    </subcellularLocation>
</comment>
<dbReference type="AlphaFoldDB" id="A0A1L8DPC3"/>
<accession>A0A1L8DPC3</accession>
<evidence type="ECO:0000256" key="3">
    <source>
        <dbReference type="ARBA" id="ARBA00023157"/>
    </source>
</evidence>
<keyword evidence="2" id="KW-0964">Secreted</keyword>
<proteinExistence type="predicted"/>
<feature type="signal peptide" evidence="4">
    <location>
        <begin position="1"/>
        <end position="21"/>
    </location>
</feature>
<name>A0A1L8DPC3_9DIPT</name>
<evidence type="ECO:0000256" key="2">
    <source>
        <dbReference type="ARBA" id="ARBA00022525"/>
    </source>
</evidence>
<sequence>MDSKFVILCFLIAININEISSLPSSLLEYPSLSRTKRDEPACKKIFGKCGRDQKCCKHLYCGAFATCWWNGDVYVGTQQIAHGK</sequence>
<dbReference type="EMBL" id="GFDF01005860">
    <property type="protein sequence ID" value="JAV08224.1"/>
    <property type="molecule type" value="Transcribed_RNA"/>
</dbReference>
<feature type="chain" id="PRO_5013086522" evidence="4">
    <location>
        <begin position="22"/>
        <end position="84"/>
    </location>
</feature>
<reference evidence="5" key="1">
    <citation type="submission" date="2016-12" db="EMBL/GenBank/DDBJ databases">
        <title>An insight into the sialome and mialome of the sand fly, Nyssomyia neivai.</title>
        <authorList>
            <person name="Sebastian V."/>
            <person name="Goulart T.M."/>
            <person name="Oliveira W."/>
            <person name="Calvo E."/>
            <person name="Oliveira L.F."/>
            <person name="Pinto M.C."/>
            <person name="Rosselino A.M."/>
            <person name="Ribeiro J.M."/>
        </authorList>
    </citation>
    <scope>NUCLEOTIDE SEQUENCE</scope>
</reference>
<dbReference type="GO" id="GO:0005576">
    <property type="term" value="C:extracellular region"/>
    <property type="evidence" value="ECO:0007669"/>
    <property type="project" value="UniProtKB-SubCell"/>
</dbReference>
<dbReference type="SUPFAM" id="SSF57059">
    <property type="entry name" value="omega toxin-like"/>
    <property type="match status" value="1"/>
</dbReference>
<organism evidence="5">
    <name type="scientific">Nyssomyia neivai</name>
    <dbReference type="NCBI Taxonomy" id="330878"/>
    <lineage>
        <taxon>Eukaryota</taxon>
        <taxon>Metazoa</taxon>
        <taxon>Ecdysozoa</taxon>
        <taxon>Arthropoda</taxon>
        <taxon>Hexapoda</taxon>
        <taxon>Insecta</taxon>
        <taxon>Pterygota</taxon>
        <taxon>Neoptera</taxon>
        <taxon>Endopterygota</taxon>
        <taxon>Diptera</taxon>
        <taxon>Nematocera</taxon>
        <taxon>Psychodoidea</taxon>
        <taxon>Psychodidae</taxon>
        <taxon>Nyssomyia</taxon>
    </lineage>
</organism>
<dbReference type="Pfam" id="PF07740">
    <property type="entry name" value="Toxin_12"/>
    <property type="match status" value="1"/>
</dbReference>
<keyword evidence="3" id="KW-1015">Disulfide bond</keyword>
<keyword evidence="4" id="KW-0732">Signal</keyword>
<evidence type="ECO:0000256" key="1">
    <source>
        <dbReference type="ARBA" id="ARBA00004613"/>
    </source>
</evidence>
<dbReference type="GO" id="GO:0008200">
    <property type="term" value="F:ion channel inhibitor activity"/>
    <property type="evidence" value="ECO:0007669"/>
    <property type="project" value="InterPro"/>
</dbReference>
<evidence type="ECO:0000313" key="5">
    <source>
        <dbReference type="EMBL" id="JAV08224.1"/>
    </source>
</evidence>
<evidence type="ECO:0000256" key="4">
    <source>
        <dbReference type="SAM" id="SignalP"/>
    </source>
</evidence>